<evidence type="ECO:0000256" key="4">
    <source>
        <dbReference type="ARBA" id="ARBA00022695"/>
    </source>
</evidence>
<keyword evidence="7 11" id="KW-0692">RNA repair</keyword>
<dbReference type="GO" id="GO:0005524">
    <property type="term" value="F:ATP binding"/>
    <property type="evidence" value="ECO:0007669"/>
    <property type="project" value="UniProtKB-UniRule"/>
</dbReference>
<feature type="binding site" evidence="11">
    <location>
        <position position="35"/>
    </location>
    <ligand>
        <name>ATP</name>
        <dbReference type="ChEBI" id="CHEBI:30616"/>
    </ligand>
</feature>
<dbReference type="NCBIfam" id="NF009814">
    <property type="entry name" value="PRK13299.1"/>
    <property type="match status" value="1"/>
</dbReference>
<evidence type="ECO:0000256" key="1">
    <source>
        <dbReference type="ARBA" id="ARBA00001946"/>
    </source>
</evidence>
<comment type="similarity">
    <text evidence="11">Belongs to the tRNA nucleotidyltransferase/poly(A) polymerase family. Bacterial CCA-adding enzyme type 3 subfamily.</text>
</comment>
<feature type="binding site" evidence="11">
    <location>
        <position position="165"/>
    </location>
    <ligand>
        <name>ATP</name>
        <dbReference type="ChEBI" id="CHEBI:30616"/>
    </ligand>
</feature>
<dbReference type="CDD" id="cd05398">
    <property type="entry name" value="NT_ClassII-CCAase"/>
    <property type="match status" value="1"/>
</dbReference>
<gene>
    <name evidence="11 15" type="primary">cca</name>
    <name evidence="15" type="ORF">LCIT_10080</name>
</gene>
<dbReference type="Gene3D" id="1.10.246.80">
    <property type="match status" value="1"/>
</dbReference>
<keyword evidence="10 11" id="KW-0694">RNA-binding</keyword>
<comment type="catalytic activity">
    <reaction evidence="11">
        <text>a tRNA with a 3' CCA end + 2 CTP + ATP = a tRNA with a 3' CCACCA end + 3 diphosphate</text>
        <dbReference type="Rhea" id="RHEA:76235"/>
        <dbReference type="Rhea" id="RHEA-COMP:10468"/>
        <dbReference type="Rhea" id="RHEA-COMP:18655"/>
        <dbReference type="ChEBI" id="CHEBI:30616"/>
        <dbReference type="ChEBI" id="CHEBI:33019"/>
        <dbReference type="ChEBI" id="CHEBI:37563"/>
        <dbReference type="ChEBI" id="CHEBI:83071"/>
        <dbReference type="ChEBI" id="CHEBI:195187"/>
    </reaction>
</comment>
<comment type="subunit">
    <text evidence="11">Homodimer.</text>
</comment>
<feature type="binding site" evidence="11">
    <location>
        <position position="159"/>
    </location>
    <ligand>
        <name>ATP</name>
        <dbReference type="ChEBI" id="CHEBI:30616"/>
    </ligand>
</feature>
<accession>A0A5A5U156</accession>
<evidence type="ECO:0000256" key="7">
    <source>
        <dbReference type="ARBA" id="ARBA00022800"/>
    </source>
</evidence>
<evidence type="ECO:0000256" key="9">
    <source>
        <dbReference type="ARBA" id="ARBA00022842"/>
    </source>
</evidence>
<feature type="domain" description="CCA-adding enzyme C-terminal" evidence="14">
    <location>
        <begin position="250"/>
        <end position="394"/>
    </location>
</feature>
<dbReference type="AlphaFoldDB" id="A0A5A5U156"/>
<evidence type="ECO:0000313" key="16">
    <source>
        <dbReference type="Proteomes" id="UP000323274"/>
    </source>
</evidence>
<keyword evidence="3 11" id="KW-0819">tRNA processing</keyword>
<evidence type="ECO:0000259" key="13">
    <source>
        <dbReference type="Pfam" id="PF12627"/>
    </source>
</evidence>
<evidence type="ECO:0000259" key="12">
    <source>
        <dbReference type="Pfam" id="PF01743"/>
    </source>
</evidence>
<dbReference type="HAMAP" id="MF_01263">
    <property type="entry name" value="CCA_bact_type3"/>
    <property type="match status" value="1"/>
</dbReference>
<sequence>MKISTLPQEFMQAQPILEHIESAGFEAYFVGGAVRDMLLNKPIHDVDIATSAFPEEIKALFTKTVDTGIQHGTVMVLDHGDGYEITTFRTESTYTDFRRPDKVTFVRSLAEDLKRRDFTINAIAMTKDGDIIDLFDGLTDMAQKCIRAVGDAEVRFNEDALRIMRALRFSAQLGFDIAPHTKAALKQIGPNLEKIAVERIRVEFEKLLMGQCASNSLSVAIEADLIRYLPGHIKKEDWLTITADLKRNQPQARTVIWPYFLSRLSLRLNELQLFMRSWKTSREDMRAVLSIVPIVKHVQTVSVFELYAIYDYQALLFEVLTLVGTPLATQQRVKQIFDALPITHNRDMCISGSDLLANNIVTPGPQMGRILTKLEHAVIQRIISNRPDSLLEYAKELVDNEKN</sequence>
<dbReference type="InterPro" id="IPR043519">
    <property type="entry name" value="NT_sf"/>
</dbReference>
<keyword evidence="4 11" id="KW-0548">Nucleotidyltransferase</keyword>
<dbReference type="GO" id="GO:0042245">
    <property type="term" value="P:RNA repair"/>
    <property type="evidence" value="ECO:0007669"/>
    <property type="project" value="UniProtKB-KW"/>
</dbReference>
<dbReference type="PANTHER" id="PTHR46173">
    <property type="entry name" value="CCA TRNA NUCLEOTIDYLTRANSFERASE 1, MITOCHONDRIAL"/>
    <property type="match status" value="1"/>
</dbReference>
<feature type="binding site" evidence="11">
    <location>
        <position position="32"/>
    </location>
    <ligand>
        <name>ATP</name>
        <dbReference type="ChEBI" id="CHEBI:30616"/>
    </ligand>
</feature>
<dbReference type="GO" id="GO:0000287">
    <property type="term" value="F:magnesium ion binding"/>
    <property type="evidence" value="ECO:0007669"/>
    <property type="project" value="UniProtKB-UniRule"/>
</dbReference>
<evidence type="ECO:0000256" key="11">
    <source>
        <dbReference type="HAMAP-Rule" id="MF_01263"/>
    </source>
</evidence>
<evidence type="ECO:0000256" key="2">
    <source>
        <dbReference type="ARBA" id="ARBA00022679"/>
    </source>
</evidence>
<proteinExistence type="inferred from homology"/>
<dbReference type="Gene3D" id="1.10.3090.10">
    <property type="entry name" value="cca-adding enzyme, domain 2"/>
    <property type="match status" value="1"/>
</dbReference>
<feature type="binding site" evidence="11">
    <location>
        <position position="32"/>
    </location>
    <ligand>
        <name>CTP</name>
        <dbReference type="ChEBI" id="CHEBI:37563"/>
    </ligand>
</feature>
<comment type="cofactor">
    <cofactor evidence="1 11">
        <name>Mg(2+)</name>
        <dbReference type="ChEBI" id="CHEBI:18420"/>
    </cofactor>
</comment>
<dbReference type="InterPro" id="IPR023068">
    <property type="entry name" value="CCA-adding_enz_firmicutes"/>
</dbReference>
<dbReference type="EC" id="2.7.7.72" evidence="11"/>
<keyword evidence="9 11" id="KW-0460">Magnesium</keyword>
<evidence type="ECO:0000256" key="3">
    <source>
        <dbReference type="ARBA" id="ARBA00022694"/>
    </source>
</evidence>
<feature type="binding site" evidence="11">
    <location>
        <position position="168"/>
    </location>
    <ligand>
        <name>ATP</name>
        <dbReference type="ChEBI" id="CHEBI:30616"/>
    </ligand>
</feature>
<dbReference type="Pfam" id="PF13735">
    <property type="entry name" value="tRNA_NucTran2_2"/>
    <property type="match status" value="1"/>
</dbReference>
<dbReference type="RefSeq" id="WP_149334312.1">
    <property type="nucleotide sequence ID" value="NZ_BJJW01000006.1"/>
</dbReference>
<dbReference type="SUPFAM" id="SSF81891">
    <property type="entry name" value="Poly A polymerase C-terminal region-like"/>
    <property type="match status" value="1"/>
</dbReference>
<organism evidence="15 16">
    <name type="scientific">Leuconostoc citreum</name>
    <dbReference type="NCBI Taxonomy" id="33964"/>
    <lineage>
        <taxon>Bacteria</taxon>
        <taxon>Bacillati</taxon>
        <taxon>Bacillota</taxon>
        <taxon>Bacilli</taxon>
        <taxon>Lactobacillales</taxon>
        <taxon>Lactobacillaceae</taxon>
        <taxon>Leuconostoc</taxon>
    </lineage>
</organism>
<comment type="caution">
    <text evidence="15">The sequence shown here is derived from an EMBL/GenBank/DDBJ whole genome shotgun (WGS) entry which is preliminary data.</text>
</comment>
<keyword evidence="6 11" id="KW-0547">Nucleotide-binding</keyword>
<feature type="domain" description="Poly A polymerase head" evidence="12">
    <location>
        <begin position="27"/>
        <end position="147"/>
    </location>
</feature>
<feature type="binding site" evidence="11">
    <location>
        <position position="45"/>
    </location>
    <ligand>
        <name>Mg(2+)</name>
        <dbReference type="ChEBI" id="CHEBI:18420"/>
    </ligand>
</feature>
<evidence type="ECO:0000256" key="6">
    <source>
        <dbReference type="ARBA" id="ARBA00022741"/>
    </source>
</evidence>
<reference evidence="15 16" key="1">
    <citation type="submission" date="2019-04" db="EMBL/GenBank/DDBJ databases">
        <title>A pseudo-fructophilic Leuconostoc citreum strain F192-5 isolated from peel of satsuma mandarin: the first report for isolation and characterization of strain-dependent fructophilic-like characteristics.</title>
        <authorList>
            <person name="Maeno S."/>
            <person name="Tanizawa Y."/>
            <person name="Kajikawa A."/>
            <person name="Kanesaki Y."/>
            <person name="Kubota E."/>
            <person name="Arita M."/>
            <person name="Leon D."/>
            <person name="Endo A."/>
        </authorList>
    </citation>
    <scope>NUCLEOTIDE SEQUENCE [LARGE SCALE GENOMIC DNA]</scope>
    <source>
        <strain evidence="15 16">F192-5</strain>
    </source>
</reference>
<protein>
    <recommendedName>
        <fullName evidence="11">CCA-adding enzyme</fullName>
        <ecNumber evidence="11">2.7.7.72</ecNumber>
    </recommendedName>
    <alternativeName>
        <fullName evidence="11">CCA tRNA nucleotidyltransferase</fullName>
    </alternativeName>
    <alternativeName>
        <fullName evidence="11">tRNA CCA-pyrophosphorylase</fullName>
    </alternativeName>
    <alternativeName>
        <fullName evidence="11">tRNA adenylyl-/cytidylyl- transferase</fullName>
    </alternativeName>
    <alternativeName>
        <fullName evidence="11">tRNA nucleotidyltransferase</fullName>
    </alternativeName>
    <alternativeName>
        <fullName evidence="11">tRNA-NT</fullName>
    </alternativeName>
</protein>
<keyword evidence="5 11" id="KW-0479">Metal-binding</keyword>
<dbReference type="GO" id="GO:0160016">
    <property type="term" value="F:CCACCA tRNA nucleotidyltransferase activity"/>
    <property type="evidence" value="ECO:0007669"/>
    <property type="project" value="RHEA"/>
</dbReference>
<dbReference type="InterPro" id="IPR002646">
    <property type="entry name" value="PolA_pol_head_dom"/>
</dbReference>
<keyword evidence="8 11" id="KW-0067">ATP-binding</keyword>
<dbReference type="InterPro" id="IPR032828">
    <property type="entry name" value="PolyA_RNA-bd"/>
</dbReference>
<dbReference type="InterPro" id="IPR032810">
    <property type="entry name" value="CCA-adding_enz_C"/>
</dbReference>
<comment type="catalytic activity">
    <reaction evidence="11">
        <text>a tRNA precursor + 2 CTP + ATP = a tRNA with a 3' CCA end + 3 diphosphate</text>
        <dbReference type="Rhea" id="RHEA:14433"/>
        <dbReference type="Rhea" id="RHEA-COMP:10465"/>
        <dbReference type="Rhea" id="RHEA-COMP:10468"/>
        <dbReference type="ChEBI" id="CHEBI:30616"/>
        <dbReference type="ChEBI" id="CHEBI:33019"/>
        <dbReference type="ChEBI" id="CHEBI:37563"/>
        <dbReference type="ChEBI" id="CHEBI:74896"/>
        <dbReference type="ChEBI" id="CHEBI:83071"/>
        <dbReference type="EC" id="2.7.7.72"/>
    </reaction>
</comment>
<feature type="binding site" evidence="11">
    <location>
        <position position="35"/>
    </location>
    <ligand>
        <name>CTP</name>
        <dbReference type="ChEBI" id="CHEBI:37563"/>
    </ligand>
</feature>
<comment type="function">
    <text evidence="11">Catalyzes the addition and repair of the essential 3'-terminal CCA sequence in tRNAs without using a nucleic acid template. Adds these three nucleotides in the order of C, C, and A to the tRNA nucleotide-73, using CTP and ATP as substrates and producing inorganic pyrophosphate. tRNA 3'-terminal CCA addition is required both for tRNA processing and repair. Also involved in tRNA surveillance by mediating tandem CCA addition to generate a CCACCA at the 3' terminus of unstable tRNAs. While stable tRNAs receive only 3'-terminal CCA, unstable tRNAs are marked with CCACCA and rapidly degraded.</text>
</comment>
<dbReference type="GO" id="GO:0004810">
    <property type="term" value="F:CCA tRNA nucleotidyltransferase activity"/>
    <property type="evidence" value="ECO:0007669"/>
    <property type="project" value="UniProtKB-UniRule"/>
</dbReference>
<feature type="binding site" evidence="11">
    <location>
        <position position="116"/>
    </location>
    <ligand>
        <name>ATP</name>
        <dbReference type="ChEBI" id="CHEBI:30616"/>
    </ligand>
</feature>
<feature type="binding site" evidence="11">
    <location>
        <position position="159"/>
    </location>
    <ligand>
        <name>CTP</name>
        <dbReference type="ChEBI" id="CHEBI:37563"/>
    </ligand>
</feature>
<dbReference type="Proteomes" id="UP000323274">
    <property type="component" value="Unassembled WGS sequence"/>
</dbReference>
<feature type="binding site" evidence="11">
    <location>
        <position position="47"/>
    </location>
    <ligand>
        <name>Mg(2+)</name>
        <dbReference type="ChEBI" id="CHEBI:18420"/>
    </ligand>
</feature>
<evidence type="ECO:0000259" key="14">
    <source>
        <dbReference type="Pfam" id="PF13735"/>
    </source>
</evidence>
<dbReference type="EMBL" id="BJJW01000006">
    <property type="protein sequence ID" value="GDZ83766.1"/>
    <property type="molecule type" value="Genomic_DNA"/>
</dbReference>
<dbReference type="Pfam" id="PF12627">
    <property type="entry name" value="PolyA_pol_RNAbd"/>
    <property type="match status" value="1"/>
</dbReference>
<feature type="binding site" evidence="11">
    <location>
        <position position="165"/>
    </location>
    <ligand>
        <name>CTP</name>
        <dbReference type="ChEBI" id="CHEBI:37563"/>
    </ligand>
</feature>
<evidence type="ECO:0000313" key="15">
    <source>
        <dbReference type="EMBL" id="GDZ83766.1"/>
    </source>
</evidence>
<feature type="binding site" evidence="11">
    <location>
        <position position="116"/>
    </location>
    <ligand>
        <name>CTP</name>
        <dbReference type="ChEBI" id="CHEBI:37563"/>
    </ligand>
</feature>
<comment type="miscellaneous">
    <text evidence="11">A single active site specifically recognizes both ATP and CTP and is responsible for their addition.</text>
</comment>
<feature type="binding site" evidence="11">
    <location>
        <position position="168"/>
    </location>
    <ligand>
        <name>CTP</name>
        <dbReference type="ChEBI" id="CHEBI:37563"/>
    </ligand>
</feature>
<evidence type="ECO:0000256" key="8">
    <source>
        <dbReference type="ARBA" id="ARBA00022840"/>
    </source>
</evidence>
<dbReference type="InterPro" id="IPR050264">
    <property type="entry name" value="Bact_CCA-adding_enz_type3_sf"/>
</dbReference>
<feature type="domain" description="tRNA nucleotidyltransferase/poly(A) polymerase RNA and SrmB- binding" evidence="13">
    <location>
        <begin position="174"/>
        <end position="231"/>
    </location>
</feature>
<feature type="binding site" evidence="11">
    <location>
        <position position="162"/>
    </location>
    <ligand>
        <name>CTP</name>
        <dbReference type="ChEBI" id="CHEBI:37563"/>
    </ligand>
</feature>
<evidence type="ECO:0000256" key="10">
    <source>
        <dbReference type="ARBA" id="ARBA00022884"/>
    </source>
</evidence>
<dbReference type="PANTHER" id="PTHR46173:SF1">
    <property type="entry name" value="CCA TRNA NUCLEOTIDYLTRANSFERASE 1, MITOCHONDRIAL"/>
    <property type="match status" value="1"/>
</dbReference>
<dbReference type="Gene3D" id="3.30.460.10">
    <property type="entry name" value="Beta Polymerase, domain 2"/>
    <property type="match status" value="1"/>
</dbReference>
<feature type="binding site" evidence="11">
    <location>
        <position position="162"/>
    </location>
    <ligand>
        <name>ATP</name>
        <dbReference type="ChEBI" id="CHEBI:30616"/>
    </ligand>
</feature>
<dbReference type="SUPFAM" id="SSF81301">
    <property type="entry name" value="Nucleotidyltransferase"/>
    <property type="match status" value="1"/>
</dbReference>
<dbReference type="Pfam" id="PF01743">
    <property type="entry name" value="PolyA_pol"/>
    <property type="match status" value="1"/>
</dbReference>
<evidence type="ECO:0000256" key="5">
    <source>
        <dbReference type="ARBA" id="ARBA00022723"/>
    </source>
</evidence>
<dbReference type="GO" id="GO:0001680">
    <property type="term" value="P:tRNA 3'-terminal CCA addition"/>
    <property type="evidence" value="ECO:0007669"/>
    <property type="project" value="UniProtKB-UniRule"/>
</dbReference>
<dbReference type="GO" id="GO:0000049">
    <property type="term" value="F:tRNA binding"/>
    <property type="evidence" value="ECO:0007669"/>
    <property type="project" value="UniProtKB-UniRule"/>
</dbReference>
<keyword evidence="2 11" id="KW-0808">Transferase</keyword>
<name>A0A5A5U156_LEUCI</name>